<protein>
    <submittedName>
        <fullName evidence="1">Uncharacterized protein</fullName>
    </submittedName>
</protein>
<proteinExistence type="predicted"/>
<name>A0A075GJK7_9EURY</name>
<sequence length="125" mass="14368">MQLCHPTHQRVYALPNGLHERIEDVPVVHPHPMLSVKQGQWLMHQRLKGQILVVGVIHNFVEFANCILILKEQIEKVCQLLSAEGLNFDFGISLVFFLNQFHQLQLSDKLAELGQYKAQFPDSLD</sequence>
<reference evidence="1" key="1">
    <citation type="journal article" date="2014" name="Genome Biol. Evol.">
        <title>Pangenome evidence for extensive interdomain horizontal transfer affecting lineage core and shell genes in uncultured planktonic thaumarchaeota and euryarchaeota.</title>
        <authorList>
            <person name="Deschamps P."/>
            <person name="Zivanovic Y."/>
            <person name="Moreira D."/>
            <person name="Rodriguez-Valera F."/>
            <person name="Lopez-Garcia P."/>
        </authorList>
    </citation>
    <scope>NUCLEOTIDE SEQUENCE</scope>
</reference>
<dbReference type="AlphaFoldDB" id="A0A075GJK7"/>
<dbReference type="EMBL" id="KF900702">
    <property type="protein sequence ID" value="AIF04206.1"/>
    <property type="molecule type" value="Genomic_DNA"/>
</dbReference>
<evidence type="ECO:0000313" key="1">
    <source>
        <dbReference type="EMBL" id="AIF04206.1"/>
    </source>
</evidence>
<organism evidence="1">
    <name type="scientific">uncultured marine group II/III euryarchaeote KM3_172_D07</name>
    <dbReference type="NCBI Taxonomy" id="1457928"/>
    <lineage>
        <taxon>Archaea</taxon>
        <taxon>Methanobacteriati</taxon>
        <taxon>Methanobacteriota</taxon>
        <taxon>environmental samples</taxon>
    </lineage>
</organism>
<accession>A0A075GJK7</accession>